<accession>A0A2S6GSP4</accession>
<evidence type="ECO:0000313" key="3">
    <source>
        <dbReference type="EMBL" id="PPK68275.1"/>
    </source>
</evidence>
<keyword evidence="3" id="KW-0378">Hydrolase</keyword>
<gene>
    <name evidence="3" type="ORF">B0F88_112107</name>
</gene>
<dbReference type="EMBL" id="PTIY01000012">
    <property type="protein sequence ID" value="PPK68275.1"/>
    <property type="molecule type" value="Genomic_DNA"/>
</dbReference>
<dbReference type="InterPro" id="IPR007560">
    <property type="entry name" value="Restrct_endonuc_IV_Mrr"/>
</dbReference>
<feature type="domain" description="Restriction endonuclease type IV Mrr" evidence="2">
    <location>
        <begin position="326"/>
        <end position="434"/>
    </location>
</feature>
<keyword evidence="3" id="KW-0255">Endonuclease</keyword>
<protein>
    <submittedName>
        <fullName evidence="3">Restriction endonuclease</fullName>
    </submittedName>
</protein>
<evidence type="ECO:0000259" key="2">
    <source>
        <dbReference type="Pfam" id="PF04471"/>
    </source>
</evidence>
<dbReference type="InterPro" id="IPR052906">
    <property type="entry name" value="Type_IV_Methyl-Rstrct_Enzyme"/>
</dbReference>
<dbReference type="Pfam" id="PF04471">
    <property type="entry name" value="Mrr_cat"/>
    <property type="match status" value="1"/>
</dbReference>
<dbReference type="PANTHER" id="PTHR30015">
    <property type="entry name" value="MRR RESTRICTION SYSTEM PROTEIN"/>
    <property type="match status" value="1"/>
</dbReference>
<keyword evidence="4" id="KW-1185">Reference proteome</keyword>
<dbReference type="PANTHER" id="PTHR30015:SF6">
    <property type="entry name" value="SLL1429 PROTEIN"/>
    <property type="match status" value="1"/>
</dbReference>
<dbReference type="Proteomes" id="UP000238071">
    <property type="component" value="Unassembled WGS sequence"/>
</dbReference>
<reference evidence="3 4" key="1">
    <citation type="submission" date="2018-02" db="EMBL/GenBank/DDBJ databases">
        <title>Subsurface microbial communities from deep shales in Ohio and West Virginia, USA.</title>
        <authorList>
            <person name="Wrighton K."/>
        </authorList>
    </citation>
    <scope>NUCLEOTIDE SEQUENCE [LARGE SCALE GENOMIC DNA]</scope>
    <source>
        <strain evidence="3 4">OWC-G53F</strain>
    </source>
</reference>
<proteinExistence type="predicted"/>
<dbReference type="InterPro" id="IPR011856">
    <property type="entry name" value="tRNA_endonuc-like_dom_sf"/>
</dbReference>
<comment type="caution">
    <text evidence="3">The sequence shown here is derived from an EMBL/GenBank/DDBJ whole genome shotgun (WGS) entry which is preliminary data.</text>
</comment>
<name>A0A2S6GSP4_9GAMM</name>
<dbReference type="GO" id="GO:0003677">
    <property type="term" value="F:DNA binding"/>
    <property type="evidence" value="ECO:0007669"/>
    <property type="project" value="InterPro"/>
</dbReference>
<keyword evidence="3" id="KW-0540">Nuclease</keyword>
<dbReference type="Gene3D" id="3.40.1350.10">
    <property type="match status" value="1"/>
</dbReference>
<feature type="region of interest" description="Disordered" evidence="1">
    <location>
        <begin position="62"/>
        <end position="91"/>
    </location>
</feature>
<evidence type="ECO:0000313" key="4">
    <source>
        <dbReference type="Proteomes" id="UP000238071"/>
    </source>
</evidence>
<dbReference type="SUPFAM" id="SSF52980">
    <property type="entry name" value="Restriction endonuclease-like"/>
    <property type="match status" value="1"/>
</dbReference>
<evidence type="ECO:0000256" key="1">
    <source>
        <dbReference type="SAM" id="MobiDB-lite"/>
    </source>
</evidence>
<dbReference type="GO" id="GO:0009307">
    <property type="term" value="P:DNA restriction-modification system"/>
    <property type="evidence" value="ECO:0007669"/>
    <property type="project" value="InterPro"/>
</dbReference>
<dbReference type="GO" id="GO:0015666">
    <property type="term" value="F:restriction endodeoxyribonuclease activity"/>
    <property type="evidence" value="ECO:0007669"/>
    <property type="project" value="TreeGrafter"/>
</dbReference>
<dbReference type="AlphaFoldDB" id="A0A2S6GSP4"/>
<dbReference type="InterPro" id="IPR011335">
    <property type="entry name" value="Restrct_endonuc-II-like"/>
</dbReference>
<dbReference type="OrthoDB" id="9797274at2"/>
<organism evidence="3 4">
    <name type="scientific">Methylobacter tundripaludum</name>
    <dbReference type="NCBI Taxonomy" id="173365"/>
    <lineage>
        <taxon>Bacteria</taxon>
        <taxon>Pseudomonadati</taxon>
        <taxon>Pseudomonadota</taxon>
        <taxon>Gammaproteobacteria</taxon>
        <taxon>Methylococcales</taxon>
        <taxon>Methylococcaceae</taxon>
        <taxon>Methylobacter</taxon>
    </lineage>
</organism>
<sequence>MSDKKEQTIRQYAKASSIPLKQALEDLKSAEFSCNADDVLDQIMRKKLLACFRKRAGTPEAKAKKELKRQEEAKEDAKKQKRKEEEAEEKYKRKLATPEGKIWLLIDLCCELIPDQIANQIADHIIKYYKNAAGKQSFVTVSDIVFSFYSDYIKINPTIDMISAYGLNIYYISINSSVTSEQRKANENEVNNYIKQYHKSINNHIKHNCYTAALIETIYFILNNKKYNFKDLYPVGELLIGMGAIDSALRLYNIDERVFNTPNRLSLLADKAVKSGNFDDSVKLVKKLIEQEPYHPSISTIQAEIKRLEQRHRLKTTFSIDFSKVDELSGVEFENLLMDKFSSLGFKVESTPKTGDFGADLIVENSEGSRIIVQCKRFKSKVNLKAVQEVVGAMGHYTGDMGIVITNNSFLNSAVKLAESHDIELWDGDKLVSFLAGDLSFSETINT</sequence>
<dbReference type="RefSeq" id="WP_104424699.1">
    <property type="nucleotide sequence ID" value="NZ_PTIY01000012.1"/>
</dbReference>